<organism evidence="2 3">
    <name type="scientific">Thanatephorus cucumeris (strain AG1-IB / isolate 7/3/14)</name>
    <name type="common">Lettuce bottom rot fungus</name>
    <name type="synonym">Rhizoctonia solani</name>
    <dbReference type="NCBI Taxonomy" id="1108050"/>
    <lineage>
        <taxon>Eukaryota</taxon>
        <taxon>Fungi</taxon>
        <taxon>Dikarya</taxon>
        <taxon>Basidiomycota</taxon>
        <taxon>Agaricomycotina</taxon>
        <taxon>Agaricomycetes</taxon>
        <taxon>Cantharellales</taxon>
        <taxon>Ceratobasidiaceae</taxon>
        <taxon>Rhizoctonia</taxon>
        <taxon>Rhizoctonia solani AG-1</taxon>
    </lineage>
</organism>
<dbReference type="AlphaFoldDB" id="A0A0B7FM64"/>
<sequence length="338" mass="36657">MFANRISGSSPSSILLLSRPPPILLLSESPPVPPLPDSSPHNFFESYFFEFNFSELLYHFYMWIDGLVTHPKVLAYIPSNPFEGLDACDSTICLIFIIVGLLEIHARLTSRGKLLMNHCMRSVSWVNDNTTPLGSTTPVGISPSTSPASRSSLFDYCSSATANFAVVPSTWIDAKTGAGDTSKINGELVEGKTLEPAGSTDLTVAAETCATETLPAGTTTYQPAPLSPEGKRWLKKLYVRLKKMQDRGDFYGRVYDNWSDESDGDAPAPAPTPDSCEVPSTTASQDSLYGELGKMVGAPHVRLPVIIPVKGGMPPPPGMTMIGLGRERSWVRDSRIRA</sequence>
<dbReference type="EMBL" id="LN679128">
    <property type="protein sequence ID" value="CEL57262.1"/>
    <property type="molecule type" value="Genomic_DNA"/>
</dbReference>
<evidence type="ECO:0000313" key="2">
    <source>
        <dbReference type="EMBL" id="CEL57262.1"/>
    </source>
</evidence>
<accession>A0A0B7FM64</accession>
<protein>
    <submittedName>
        <fullName evidence="2">Uncharacterized protein</fullName>
    </submittedName>
</protein>
<dbReference type="Proteomes" id="UP000059188">
    <property type="component" value="Unassembled WGS sequence"/>
</dbReference>
<keyword evidence="3" id="KW-1185">Reference proteome</keyword>
<evidence type="ECO:0000313" key="3">
    <source>
        <dbReference type="Proteomes" id="UP000059188"/>
    </source>
</evidence>
<gene>
    <name evidence="2" type="ORF">RSOLAG1IB_08474</name>
</gene>
<feature type="region of interest" description="Disordered" evidence="1">
    <location>
        <begin position="261"/>
        <end position="284"/>
    </location>
</feature>
<reference evidence="2 3" key="1">
    <citation type="submission" date="2014-11" db="EMBL/GenBank/DDBJ databases">
        <authorList>
            <person name="Wibberg Daniel"/>
        </authorList>
    </citation>
    <scope>NUCLEOTIDE SEQUENCE [LARGE SCALE GENOMIC DNA]</scope>
    <source>
        <strain evidence="2">Rhizoctonia solani AG1-IB 7/3/14</strain>
    </source>
</reference>
<name>A0A0B7FM64_THACB</name>
<proteinExistence type="predicted"/>
<evidence type="ECO:0000256" key="1">
    <source>
        <dbReference type="SAM" id="MobiDB-lite"/>
    </source>
</evidence>